<evidence type="ECO:0000313" key="2">
    <source>
        <dbReference type="Proteomes" id="UP000018144"/>
    </source>
</evidence>
<dbReference type="Proteomes" id="UP000018144">
    <property type="component" value="Unassembled WGS sequence"/>
</dbReference>
<dbReference type="EMBL" id="HF936006">
    <property type="protein sequence ID" value="CCX33090.1"/>
    <property type="molecule type" value="Genomic_DNA"/>
</dbReference>
<accession>U4LTT2</accession>
<proteinExistence type="predicted"/>
<organism evidence="1 2">
    <name type="scientific">Pyronema omphalodes (strain CBS 100304)</name>
    <name type="common">Pyronema confluens</name>
    <dbReference type="NCBI Taxonomy" id="1076935"/>
    <lineage>
        <taxon>Eukaryota</taxon>
        <taxon>Fungi</taxon>
        <taxon>Dikarya</taxon>
        <taxon>Ascomycota</taxon>
        <taxon>Pezizomycotina</taxon>
        <taxon>Pezizomycetes</taxon>
        <taxon>Pezizales</taxon>
        <taxon>Pyronemataceae</taxon>
        <taxon>Pyronema</taxon>
    </lineage>
</organism>
<keyword evidence="2" id="KW-1185">Reference proteome</keyword>
<evidence type="ECO:0000313" key="1">
    <source>
        <dbReference type="EMBL" id="CCX33090.1"/>
    </source>
</evidence>
<name>U4LTT2_PYROM</name>
<gene>
    <name evidence="1" type="ORF">PCON_14121</name>
</gene>
<sequence>MHALSGSKDALEDADAFKHAALDLFEWYSILYHHLYWIHCTAVPKKGNTDLLRSRLPPASVPCISCTKKKTVVVLNWQ</sequence>
<reference evidence="1 2" key="1">
    <citation type="journal article" date="2013" name="PLoS Genet.">
        <title>The genome and development-dependent transcriptomes of Pyronema confluens: a window into fungal evolution.</title>
        <authorList>
            <person name="Traeger S."/>
            <person name="Altegoer F."/>
            <person name="Freitag M."/>
            <person name="Gabaldon T."/>
            <person name="Kempken F."/>
            <person name="Kumar A."/>
            <person name="Marcet-Houben M."/>
            <person name="Poggeler S."/>
            <person name="Stajich J.E."/>
            <person name="Nowrousian M."/>
        </authorList>
    </citation>
    <scope>NUCLEOTIDE SEQUENCE [LARGE SCALE GENOMIC DNA]</scope>
    <source>
        <strain evidence="2">CBS 100304</strain>
        <tissue evidence="1">Vegetative mycelium</tissue>
    </source>
</reference>
<protein>
    <submittedName>
        <fullName evidence="1">Uncharacterized protein</fullName>
    </submittedName>
</protein>
<dbReference type="AlphaFoldDB" id="U4LTT2"/>